<keyword evidence="1" id="KW-0106">Calcium</keyword>
<dbReference type="PANTHER" id="PTHR34574">
    <property type="entry name" value="CALCIUM-BINDING EF-HAND FAMILY PROTEIN-RELATED"/>
    <property type="match status" value="1"/>
</dbReference>
<protein>
    <submittedName>
        <fullName evidence="2">Parvalbumin</fullName>
    </submittedName>
</protein>
<dbReference type="OrthoDB" id="186625at2759"/>
<proteinExistence type="predicted"/>
<gene>
    <name evidence="2" type="ORF">TorRG33x02_297460</name>
</gene>
<dbReference type="STRING" id="63057.A0A2P5C522"/>
<dbReference type="PROSITE" id="PS00018">
    <property type="entry name" value="EF_HAND_1"/>
    <property type="match status" value="1"/>
</dbReference>
<dbReference type="AlphaFoldDB" id="A0A2P5C522"/>
<dbReference type="InterPro" id="IPR011992">
    <property type="entry name" value="EF-hand-dom_pair"/>
</dbReference>
<evidence type="ECO:0000313" key="2">
    <source>
        <dbReference type="EMBL" id="PON56084.1"/>
    </source>
</evidence>
<comment type="caution">
    <text evidence="2">The sequence shown here is derived from an EMBL/GenBank/DDBJ whole genome shotgun (WGS) entry which is preliminary data.</text>
</comment>
<dbReference type="EMBL" id="JXTC01000412">
    <property type="protein sequence ID" value="PON56084.1"/>
    <property type="molecule type" value="Genomic_DNA"/>
</dbReference>
<dbReference type="InterPro" id="IPR018247">
    <property type="entry name" value="EF_Hand_1_Ca_BS"/>
</dbReference>
<evidence type="ECO:0000256" key="1">
    <source>
        <dbReference type="ARBA" id="ARBA00022837"/>
    </source>
</evidence>
<dbReference type="Proteomes" id="UP000237000">
    <property type="component" value="Unassembled WGS sequence"/>
</dbReference>
<dbReference type="PANTHER" id="PTHR34574:SF10">
    <property type="entry name" value="OS09G0482800 PROTEIN"/>
    <property type="match status" value="1"/>
</dbReference>
<name>A0A2P5C522_TREOI</name>
<dbReference type="SUPFAM" id="SSF47473">
    <property type="entry name" value="EF-hand"/>
    <property type="match status" value="1"/>
</dbReference>
<accession>A0A2P5C522</accession>
<sequence length="132" mass="14556">MSVELLDGATIINFVEYEEAFSASVWRRFNQLDIDQLRRSPLLCRDAEGVAVRTDPDEVAKVYGSLFAQFDHDSDGEVGLEEYMAETKKIMLSVANGLGFMPVKMVLEDDSLLMGAVDRESSACTKVAARAA</sequence>
<organism evidence="2 3">
    <name type="scientific">Trema orientale</name>
    <name type="common">Charcoal tree</name>
    <name type="synonym">Celtis orientalis</name>
    <dbReference type="NCBI Taxonomy" id="63057"/>
    <lineage>
        <taxon>Eukaryota</taxon>
        <taxon>Viridiplantae</taxon>
        <taxon>Streptophyta</taxon>
        <taxon>Embryophyta</taxon>
        <taxon>Tracheophyta</taxon>
        <taxon>Spermatophyta</taxon>
        <taxon>Magnoliopsida</taxon>
        <taxon>eudicotyledons</taxon>
        <taxon>Gunneridae</taxon>
        <taxon>Pentapetalae</taxon>
        <taxon>rosids</taxon>
        <taxon>fabids</taxon>
        <taxon>Rosales</taxon>
        <taxon>Cannabaceae</taxon>
        <taxon>Trema</taxon>
    </lineage>
</organism>
<dbReference type="InParanoid" id="A0A2P5C522"/>
<evidence type="ECO:0000313" key="3">
    <source>
        <dbReference type="Proteomes" id="UP000237000"/>
    </source>
</evidence>
<reference evidence="3" key="1">
    <citation type="submission" date="2016-06" db="EMBL/GenBank/DDBJ databases">
        <title>Parallel loss of symbiosis genes in relatives of nitrogen-fixing non-legume Parasponia.</title>
        <authorList>
            <person name="Van Velzen R."/>
            <person name="Holmer R."/>
            <person name="Bu F."/>
            <person name="Rutten L."/>
            <person name="Van Zeijl A."/>
            <person name="Liu W."/>
            <person name="Santuari L."/>
            <person name="Cao Q."/>
            <person name="Sharma T."/>
            <person name="Shen D."/>
            <person name="Roswanjaya Y."/>
            <person name="Wardhani T."/>
            <person name="Kalhor M.S."/>
            <person name="Jansen J."/>
            <person name="Van den Hoogen J."/>
            <person name="Gungor B."/>
            <person name="Hartog M."/>
            <person name="Hontelez J."/>
            <person name="Verver J."/>
            <person name="Yang W.-C."/>
            <person name="Schijlen E."/>
            <person name="Repin R."/>
            <person name="Schilthuizen M."/>
            <person name="Schranz E."/>
            <person name="Heidstra R."/>
            <person name="Miyata K."/>
            <person name="Fedorova E."/>
            <person name="Kohlen W."/>
            <person name="Bisseling T."/>
            <person name="Smit S."/>
            <person name="Geurts R."/>
        </authorList>
    </citation>
    <scope>NUCLEOTIDE SEQUENCE [LARGE SCALE GENOMIC DNA]</scope>
    <source>
        <strain evidence="3">cv. RG33-2</strain>
    </source>
</reference>
<keyword evidence="3" id="KW-1185">Reference proteome</keyword>